<comment type="caution">
    <text evidence="1">The sequence shown here is derived from an EMBL/GenBank/DDBJ whole genome shotgun (WGS) entry which is preliminary data.</text>
</comment>
<reference evidence="1 2" key="1">
    <citation type="submission" date="2024-06" db="EMBL/GenBank/DDBJ databases">
        <title>Sorghum-associated microbial communities from plants grown in Nebraska, USA.</title>
        <authorList>
            <person name="Schachtman D."/>
        </authorList>
    </citation>
    <scope>NUCLEOTIDE SEQUENCE [LARGE SCALE GENOMIC DNA]</scope>
    <source>
        <strain evidence="1 2">2709</strain>
    </source>
</reference>
<dbReference type="Gene3D" id="1.25.40.10">
    <property type="entry name" value="Tetratricopeptide repeat domain"/>
    <property type="match status" value="1"/>
</dbReference>
<dbReference type="SUPFAM" id="SSF48452">
    <property type="entry name" value="TPR-like"/>
    <property type="match status" value="1"/>
</dbReference>
<name>A0ABV2QA82_9BURK</name>
<accession>A0ABV2QA82</accession>
<dbReference type="InterPro" id="IPR011990">
    <property type="entry name" value="TPR-like_helical_dom_sf"/>
</dbReference>
<evidence type="ECO:0000313" key="1">
    <source>
        <dbReference type="EMBL" id="MET4577852.1"/>
    </source>
</evidence>
<proteinExistence type="predicted"/>
<protein>
    <submittedName>
        <fullName evidence="1">Tetratricopeptide (TPR) repeat protein</fullName>
    </submittedName>
</protein>
<sequence length="255" mass="27683">MTALPSHACDQFFDGSTLPAQWQRLHVLDCEPLPLQPEVLQGWALLHTGDFEKAELAGLSAGLGGISLANRAASAYATLIEPREKARLDLFQRIHARAHAHAIEEPHNPNAWFWQGYALTRYSQGIHVARALAQGLGAQILTALQKTLTLAPNHVYAHVTLGMFHAEVIEKVGALIGAMTYGAKAEVSRAHFREAMRLAPDSAAVMVSYADALVAMEGEAQLPEATRLYEQAASTPPRDAVERLWVDLARAGLAL</sequence>
<keyword evidence="2" id="KW-1185">Reference proteome</keyword>
<dbReference type="RefSeq" id="WP_354444566.1">
    <property type="nucleotide sequence ID" value="NZ_JBEPSH010000005.1"/>
</dbReference>
<dbReference type="Proteomes" id="UP001549320">
    <property type="component" value="Unassembled WGS sequence"/>
</dbReference>
<organism evidence="1 2">
    <name type="scientific">Ottowia thiooxydans</name>
    <dbReference type="NCBI Taxonomy" id="219182"/>
    <lineage>
        <taxon>Bacteria</taxon>
        <taxon>Pseudomonadati</taxon>
        <taxon>Pseudomonadota</taxon>
        <taxon>Betaproteobacteria</taxon>
        <taxon>Burkholderiales</taxon>
        <taxon>Comamonadaceae</taxon>
        <taxon>Ottowia</taxon>
    </lineage>
</organism>
<gene>
    <name evidence="1" type="ORF">ABIE13_002963</name>
</gene>
<dbReference type="EMBL" id="JBEPSH010000005">
    <property type="protein sequence ID" value="MET4577852.1"/>
    <property type="molecule type" value="Genomic_DNA"/>
</dbReference>
<evidence type="ECO:0000313" key="2">
    <source>
        <dbReference type="Proteomes" id="UP001549320"/>
    </source>
</evidence>